<dbReference type="Gene3D" id="3.40.50.2300">
    <property type="match status" value="1"/>
</dbReference>
<dbReference type="SMART" id="SM00949">
    <property type="entry name" value="PAZ"/>
    <property type="match status" value="1"/>
</dbReference>
<comment type="caution">
    <text evidence="10">The sequence shown here is derived from an EMBL/GenBank/DDBJ whole genome shotgun (WGS) entry which is preliminary data.</text>
</comment>
<dbReference type="CDD" id="cd04658">
    <property type="entry name" value="Piwi_piwi-like_Euk"/>
    <property type="match status" value="1"/>
</dbReference>
<dbReference type="SUPFAM" id="SSF101690">
    <property type="entry name" value="PAZ domain"/>
    <property type="match status" value="1"/>
</dbReference>
<evidence type="ECO:0000313" key="10">
    <source>
        <dbReference type="EMBL" id="KAK6644253.1"/>
    </source>
</evidence>
<dbReference type="InterPro" id="IPR003100">
    <property type="entry name" value="PAZ_dom"/>
</dbReference>
<organism evidence="10 11">
    <name type="scientific">Polyplax serrata</name>
    <name type="common">Common mouse louse</name>
    <dbReference type="NCBI Taxonomy" id="468196"/>
    <lineage>
        <taxon>Eukaryota</taxon>
        <taxon>Metazoa</taxon>
        <taxon>Ecdysozoa</taxon>
        <taxon>Arthropoda</taxon>
        <taxon>Hexapoda</taxon>
        <taxon>Insecta</taxon>
        <taxon>Pterygota</taxon>
        <taxon>Neoptera</taxon>
        <taxon>Paraneoptera</taxon>
        <taxon>Psocodea</taxon>
        <taxon>Troctomorpha</taxon>
        <taxon>Phthiraptera</taxon>
        <taxon>Anoplura</taxon>
        <taxon>Polyplacidae</taxon>
        <taxon>Polyplax</taxon>
    </lineage>
</organism>
<dbReference type="PANTHER" id="PTHR22891">
    <property type="entry name" value="EUKARYOTIC TRANSLATION INITIATION FACTOR 2C"/>
    <property type="match status" value="1"/>
</dbReference>
<dbReference type="GO" id="GO:0030154">
    <property type="term" value="P:cell differentiation"/>
    <property type="evidence" value="ECO:0007669"/>
    <property type="project" value="UniProtKB-KW"/>
</dbReference>
<dbReference type="PROSITE" id="PS50821">
    <property type="entry name" value="PAZ"/>
    <property type="match status" value="1"/>
</dbReference>
<keyword evidence="2" id="KW-0217">Developmental protein</keyword>
<feature type="domain" description="Piwi" evidence="9">
    <location>
        <begin position="599"/>
        <end position="890"/>
    </location>
</feature>
<dbReference type="GO" id="GO:0003723">
    <property type="term" value="F:RNA binding"/>
    <property type="evidence" value="ECO:0007669"/>
    <property type="project" value="UniProtKB-KW"/>
</dbReference>
<reference evidence="10 11" key="1">
    <citation type="submission" date="2023-10" db="EMBL/GenBank/DDBJ databases">
        <title>Genomes of two closely related lineages of the louse Polyplax serrata with different host specificities.</title>
        <authorList>
            <person name="Martinu J."/>
            <person name="Tarabai H."/>
            <person name="Stefka J."/>
            <person name="Hypsa V."/>
        </authorList>
    </citation>
    <scope>NUCLEOTIDE SEQUENCE [LARGE SCALE GENOMIC DNA]</scope>
    <source>
        <strain evidence="10">HR10_N</strain>
    </source>
</reference>
<keyword evidence="5" id="KW-0694">RNA-binding</keyword>
<sequence>MQADDCKYSKWFVFGAQFPFVNATYVEENSLSGHGRGSRLTELIKSVSNNTTGDTCLEPKLCGRGKILAFIKESKSQFNSSMGQTPVPPKPGMGRGNFLAQISKQKELQATRGWIPNETHKEIEIKPPQCDNLENKFEDLVINDSLPLVTQGECGEQINVMTNYIKLQVDPAKSVYEYFVKFEPDIDFSAFRFKLINQNFKSRKGIKCYDGGTQLYLPEVLTKDELIVNTTHPNDNSPVRIIVTLKKKMTLKECGALYNILFKNCAKVLKFARLGRETYDFRQSYHIPQHKLEVWPGYVTSVQESDGGLLLSCDIKHRVLRSETAYEVLTTISKLNPQNFRAATAKELLGQCVLTRYNNNLYRIDDIDWNQTPLSTFKLSSGNEISFLEYYKTQYNIDIKDLKQPLLLSKEKRKAKVDVTQLICLVPEICHMTGLTDKMRNDFHVMKDIATYTRITPVQRNYSFKKFMNNIKSNEHAQEMLAEWGLTIADEPLEITARILPTENLHVGNKISVPVPDNKAWGNILKNQGLLRSVDLKNWVLIYTRKDSLLANKFQQAIKRISVGLGMDVLEPKMVPLQNDRIQSYLEGLKHNVNCETQLVVCLCPTARTDRYSAIKKFCCREVPVQSQVVNCSTINRENRMIPVVQNIVIQINNKLGGASWTLRIPLKNCMICGIDTFHQRGSNSVGAFVASIDAEYTRWFSRTCIQQPHQELLDGLVCCFIAGLKKYLTLNHTLPDRIVIFRDGVGDGMLSYVQNHEIQQFLDACRLVGKDYKPKLSFVVVSKRINTKFYKLLDSGTLENPNSGAIVDHTITKRNLYDFFIVAQHVTCGTATPSHYIVLYDTSDLKPDHMQRLTYKFCHMYFNWAGTVRVPAPCLYAHKLAYLVGLNLKGPASEVLEDKLFYL</sequence>
<name>A0AAN8SCK2_POLSC</name>
<dbReference type="Proteomes" id="UP001372834">
    <property type="component" value="Unassembled WGS sequence"/>
</dbReference>
<dbReference type="FunFam" id="2.170.260.10:FF:000003">
    <property type="entry name" value="Piwi-like RNA-mediated gene silencing 2"/>
    <property type="match status" value="1"/>
</dbReference>
<gene>
    <name evidence="10" type="ORF">RUM43_000520</name>
</gene>
<dbReference type="InterPro" id="IPR012337">
    <property type="entry name" value="RNaseH-like_sf"/>
</dbReference>
<dbReference type="PROSITE" id="PS50822">
    <property type="entry name" value="PIWI"/>
    <property type="match status" value="1"/>
</dbReference>
<dbReference type="SUPFAM" id="SSF53098">
    <property type="entry name" value="Ribonuclease H-like"/>
    <property type="match status" value="1"/>
</dbReference>
<evidence type="ECO:0000256" key="7">
    <source>
        <dbReference type="ARBA" id="ARBA00038291"/>
    </source>
</evidence>
<dbReference type="InterPro" id="IPR036397">
    <property type="entry name" value="RNaseH_sf"/>
</dbReference>
<evidence type="ECO:0000256" key="6">
    <source>
        <dbReference type="ARBA" id="ARBA00023158"/>
    </source>
</evidence>
<dbReference type="InterPro" id="IPR003165">
    <property type="entry name" value="Piwi"/>
</dbReference>
<dbReference type="AlphaFoldDB" id="A0AAN8SCK2"/>
<dbReference type="EMBL" id="JAWJWE010000001">
    <property type="protein sequence ID" value="KAK6644253.1"/>
    <property type="molecule type" value="Genomic_DNA"/>
</dbReference>
<dbReference type="SMART" id="SM00950">
    <property type="entry name" value="Piwi"/>
    <property type="match status" value="1"/>
</dbReference>
<evidence type="ECO:0000256" key="2">
    <source>
        <dbReference type="ARBA" id="ARBA00022473"/>
    </source>
</evidence>
<evidence type="ECO:0000259" key="9">
    <source>
        <dbReference type="PROSITE" id="PS50822"/>
    </source>
</evidence>
<protein>
    <submittedName>
        <fullName evidence="10">Uncharacterized protein</fullName>
    </submittedName>
</protein>
<dbReference type="CDD" id="cd02845">
    <property type="entry name" value="PAZ_piwi_like"/>
    <property type="match status" value="1"/>
</dbReference>
<keyword evidence="6" id="KW-0943">RNA-mediated gene silencing</keyword>
<dbReference type="InterPro" id="IPR036085">
    <property type="entry name" value="PAZ_dom_sf"/>
</dbReference>
<keyword evidence="4" id="KW-0221">Differentiation</keyword>
<dbReference type="Pfam" id="PF02171">
    <property type="entry name" value="Piwi"/>
    <property type="match status" value="1"/>
</dbReference>
<evidence type="ECO:0000313" key="11">
    <source>
        <dbReference type="Proteomes" id="UP001372834"/>
    </source>
</evidence>
<comment type="similarity">
    <text evidence="7">Belongs to the argonaute family. Piwi subfamily.</text>
</comment>
<accession>A0AAN8SCK2</accession>
<dbReference type="Pfam" id="PF02170">
    <property type="entry name" value="PAZ"/>
    <property type="match status" value="1"/>
</dbReference>
<feature type="domain" description="PAZ" evidence="8">
    <location>
        <begin position="324"/>
        <end position="434"/>
    </location>
</feature>
<dbReference type="Gene3D" id="3.30.420.10">
    <property type="entry name" value="Ribonuclease H-like superfamily/Ribonuclease H"/>
    <property type="match status" value="1"/>
</dbReference>
<evidence type="ECO:0000256" key="3">
    <source>
        <dbReference type="ARBA" id="ARBA00022490"/>
    </source>
</evidence>
<dbReference type="GO" id="GO:0140965">
    <property type="term" value="P:secondary piRNA processing"/>
    <property type="evidence" value="ECO:0007669"/>
    <property type="project" value="UniProtKB-ARBA"/>
</dbReference>
<proteinExistence type="inferred from homology"/>
<keyword evidence="3" id="KW-0963">Cytoplasm</keyword>
<evidence type="ECO:0000256" key="5">
    <source>
        <dbReference type="ARBA" id="ARBA00022884"/>
    </source>
</evidence>
<evidence type="ECO:0000256" key="1">
    <source>
        <dbReference type="ARBA" id="ARBA00004496"/>
    </source>
</evidence>
<dbReference type="FunFam" id="3.30.420.10:FF:000014">
    <property type="entry name" value="Piwi-like RNA-mediated gene silencing 1"/>
    <property type="match status" value="1"/>
</dbReference>
<dbReference type="GO" id="GO:0005737">
    <property type="term" value="C:cytoplasm"/>
    <property type="evidence" value="ECO:0007669"/>
    <property type="project" value="UniProtKB-SubCell"/>
</dbReference>
<dbReference type="Gene3D" id="2.170.260.10">
    <property type="entry name" value="paz domain"/>
    <property type="match status" value="1"/>
</dbReference>
<evidence type="ECO:0000256" key="4">
    <source>
        <dbReference type="ARBA" id="ARBA00022782"/>
    </source>
</evidence>
<dbReference type="Pfam" id="PF23278">
    <property type="entry name" value="Piwi_N"/>
    <property type="match status" value="1"/>
</dbReference>
<comment type="subcellular location">
    <subcellularLocation>
        <location evidence="1">Cytoplasm</location>
    </subcellularLocation>
</comment>
<evidence type="ECO:0000259" key="8">
    <source>
        <dbReference type="PROSITE" id="PS50821"/>
    </source>
</evidence>